<keyword evidence="2" id="KW-1185">Reference proteome</keyword>
<sequence length="169" mass="18624">MEGAQGQSKPLTVGKMPYGDRSVAWHRYHQADHWFGAFATRCPVGVAIQGRKLHHFTGISIEIIVLFDARFTRPENAGNELTIGARFGHGDGAQFDAFAVTGMVERMALEGTALITYEMLIGGTYGETLDDGGVAVDLSKYFRNCQLSDQNIHRHFLEGVCSLMAIFIQ</sequence>
<gene>
    <name evidence="1" type="ORF">SMD27_20840</name>
</gene>
<dbReference type="RefSeq" id="WP_320510376.1">
    <property type="nucleotide sequence ID" value="NZ_JAXCLW010000009.1"/>
</dbReference>
<protein>
    <submittedName>
        <fullName evidence="1">Uncharacterized protein</fullName>
    </submittedName>
</protein>
<dbReference type="EMBL" id="JAXCLW010000009">
    <property type="protein sequence ID" value="MDY0885301.1"/>
    <property type="molecule type" value="Genomic_DNA"/>
</dbReference>
<evidence type="ECO:0000313" key="1">
    <source>
        <dbReference type="EMBL" id="MDY0885301.1"/>
    </source>
</evidence>
<proteinExistence type="predicted"/>
<organism evidence="1 2">
    <name type="scientific">Dongia soli</name>
    <dbReference type="NCBI Taxonomy" id="600628"/>
    <lineage>
        <taxon>Bacteria</taxon>
        <taxon>Pseudomonadati</taxon>
        <taxon>Pseudomonadota</taxon>
        <taxon>Alphaproteobacteria</taxon>
        <taxon>Rhodospirillales</taxon>
        <taxon>Dongiaceae</taxon>
        <taxon>Dongia</taxon>
    </lineage>
</organism>
<comment type="caution">
    <text evidence="1">The sequence shown here is derived from an EMBL/GenBank/DDBJ whole genome shotgun (WGS) entry which is preliminary data.</text>
</comment>
<name>A0ABU5EG14_9PROT</name>
<dbReference type="Proteomes" id="UP001279642">
    <property type="component" value="Unassembled WGS sequence"/>
</dbReference>
<accession>A0ABU5EG14</accession>
<reference evidence="1 2" key="1">
    <citation type="journal article" date="2016" name="Antonie Van Leeuwenhoek">
        <title>Dongia soli sp. nov., isolated from soil from Dokdo, Korea.</title>
        <authorList>
            <person name="Kim D.U."/>
            <person name="Lee H."/>
            <person name="Kim H."/>
            <person name="Kim S.G."/>
            <person name="Ka J.O."/>
        </authorList>
    </citation>
    <scope>NUCLEOTIDE SEQUENCE [LARGE SCALE GENOMIC DNA]</scope>
    <source>
        <strain evidence="1 2">D78</strain>
    </source>
</reference>
<evidence type="ECO:0000313" key="2">
    <source>
        <dbReference type="Proteomes" id="UP001279642"/>
    </source>
</evidence>